<name>B9WLC5_CANDC</name>
<feature type="compositionally biased region" description="Basic and acidic residues" evidence="6">
    <location>
        <begin position="429"/>
        <end position="448"/>
    </location>
</feature>
<keyword evidence="2 4" id="KW-0863">Zinc-finger</keyword>
<feature type="domain" description="J" evidence="7">
    <location>
        <begin position="4"/>
        <end position="70"/>
    </location>
</feature>
<feature type="domain" description="C2H2-type" evidence="8">
    <location>
        <begin position="555"/>
        <end position="584"/>
    </location>
</feature>
<dbReference type="GO" id="GO:0003677">
    <property type="term" value="F:DNA binding"/>
    <property type="evidence" value="ECO:0007669"/>
    <property type="project" value="UniProtKB-KW"/>
</dbReference>
<feature type="region of interest" description="Disordered" evidence="6">
    <location>
        <begin position="307"/>
        <end position="335"/>
    </location>
</feature>
<reference evidence="10 11" key="1">
    <citation type="journal article" date="2009" name="Genome Res.">
        <title>Comparative genomics of the fungal pathogens Candida dubliniensis and Candida albicans.</title>
        <authorList>
            <person name="Jackson A.P."/>
            <person name="Gamble J.A."/>
            <person name="Yeomans T."/>
            <person name="Moran G.P."/>
            <person name="Saunders D."/>
            <person name="Harris D."/>
            <person name="Aslett M."/>
            <person name="Barrell J.F."/>
            <person name="Butler G."/>
            <person name="Citiulo F."/>
            <person name="Coleman D.C."/>
            <person name="de Groot P.W.J."/>
            <person name="Goodwin T.J."/>
            <person name="Quail M.A."/>
            <person name="McQuillan J."/>
            <person name="Munro C.A."/>
            <person name="Pain A."/>
            <person name="Poulter R.T."/>
            <person name="Rajandream M.A."/>
            <person name="Renauld H."/>
            <person name="Spiering M.J."/>
            <person name="Tivey A."/>
            <person name="Gow N.A.R."/>
            <person name="Barrell B."/>
            <person name="Sullivan D.J."/>
            <person name="Berriman M."/>
        </authorList>
    </citation>
    <scope>NUCLEOTIDE SEQUENCE [LARGE SCALE GENOMIC DNA]</scope>
    <source>
        <strain evidence="11">CD36 / ATCC MYA-646 / CBS 7987 / NCPF 3949 / NRRL Y-17841</strain>
    </source>
</reference>
<dbReference type="HOGENOM" id="CLU_009539_2_1_1"/>
<keyword evidence="3" id="KW-0862">Zinc</keyword>
<dbReference type="Gene3D" id="1.10.287.110">
    <property type="entry name" value="DnaJ domain"/>
    <property type="match status" value="1"/>
</dbReference>
<feature type="compositionally biased region" description="Basic residues" evidence="6">
    <location>
        <begin position="519"/>
        <end position="531"/>
    </location>
</feature>
<dbReference type="SMART" id="SM00451">
    <property type="entry name" value="ZnF_U1"/>
    <property type="match status" value="1"/>
</dbReference>
<keyword evidence="10" id="KW-0238">DNA-binding</keyword>
<gene>
    <name evidence="9" type="ordered locus">Cd36_28370</name>
    <name evidence="10" type="ORF">CD36_28370</name>
</gene>
<dbReference type="InterPro" id="IPR054076">
    <property type="entry name" value="ZUO1-like_ZHD"/>
</dbReference>
<sequence length="601" mass="70493">MKTCYYELLEVSSTATETELKKAYRKKALQLHPDKNPDNVEEANHKFSLVRAAYEVLSDPQERTWYDNHKQSILNDEDEIIEGESYLPSISTEEIYRFFNPGMYTEMNDSISGFYQIVTRIFGRLAHEEIQHGKYSKVPGYDKYHDDDDKNINVIDPSLLMYPRFGNSQSSYVDQVRQFYNIWGSFQTCKTFNWKDEYRYSIAPDRRTRRMMERENKKLRDEARKEYNEAIKKFVNFIKKRDPRVKSGQEELNKLNKRKQLQEYENQIRQQQHLNKLKNNGANKFTEQDWQKLTPEELQEFEQMLQEEYEGEGEEEDDDSTDSEFEQYKNGNSNENNYEIHEFECIVCDKIFKNETQFQIHEDSKKHKKNVRQLQWEMKQEGIELGIDKHDDNDLSEFETASSEFHSDYSEEELEEVEEYKEDQEDQDVEVKPSKDNIVEESKSKIDLDNLEVDDEIDEDSVINTTTTATATSKKGSKASLNKVEEDLAKLLGQTSLTTNNNDESDDDDDDDDWSDNKKKSKKGKKTKKKSQTNSKESTPNNNTESKPVINPNTEKCSVCGTIFQSRNQLFNHVKSEGHAAPPPPPPPKSKSKSKKKNKRK</sequence>
<keyword evidence="1" id="KW-0479">Metal-binding</keyword>
<dbReference type="OrthoDB" id="5894at2759"/>
<proteinExistence type="predicted"/>
<dbReference type="CDD" id="cd06257">
    <property type="entry name" value="DnaJ"/>
    <property type="match status" value="1"/>
</dbReference>
<feature type="compositionally biased region" description="Acidic residues" evidence="6">
    <location>
        <begin position="503"/>
        <end position="514"/>
    </location>
</feature>
<feature type="compositionally biased region" description="Basic residues" evidence="6">
    <location>
        <begin position="590"/>
        <end position="601"/>
    </location>
</feature>
<dbReference type="Proteomes" id="UP000002605">
    <property type="component" value="Chromosome R"/>
</dbReference>
<protein>
    <submittedName>
        <fullName evidence="10">Transcription factor with zinc finger DNA-binding motif, putative</fullName>
    </submittedName>
</protein>
<evidence type="ECO:0000256" key="3">
    <source>
        <dbReference type="ARBA" id="ARBA00022833"/>
    </source>
</evidence>
<accession>B9WLC5</accession>
<dbReference type="SUPFAM" id="SSF57667">
    <property type="entry name" value="beta-beta-alpha zinc fingers"/>
    <property type="match status" value="1"/>
</dbReference>
<evidence type="ECO:0000256" key="6">
    <source>
        <dbReference type="SAM" id="MobiDB-lite"/>
    </source>
</evidence>
<evidence type="ECO:0000256" key="5">
    <source>
        <dbReference type="SAM" id="Coils"/>
    </source>
</evidence>
<dbReference type="GO" id="GO:0008270">
    <property type="term" value="F:zinc ion binding"/>
    <property type="evidence" value="ECO:0007669"/>
    <property type="project" value="UniProtKB-KW"/>
</dbReference>
<dbReference type="InterPro" id="IPR001623">
    <property type="entry name" value="DnaJ_domain"/>
</dbReference>
<dbReference type="FunFam" id="1.10.287.110:FF:000046">
    <property type="entry name" value="dnaJ homolog subfamily C member 21"/>
    <property type="match status" value="1"/>
</dbReference>
<dbReference type="PANTHER" id="PTHR44029:SF1">
    <property type="entry name" value="DNAJ HOMOLOG SUBFAMILY C MEMBER 21"/>
    <property type="match status" value="1"/>
</dbReference>
<dbReference type="PRINTS" id="PR00625">
    <property type="entry name" value="JDOMAIN"/>
</dbReference>
<keyword evidence="5" id="KW-0175">Coiled coil</keyword>
<dbReference type="SUPFAM" id="SSF46565">
    <property type="entry name" value="Chaperone J-domain"/>
    <property type="match status" value="1"/>
</dbReference>
<feature type="compositionally biased region" description="Acidic residues" evidence="6">
    <location>
        <begin position="307"/>
        <end position="325"/>
    </location>
</feature>
<dbReference type="AlphaFoldDB" id="B9WLC5"/>
<dbReference type="VEuPathDB" id="FungiDB:CD36_28370"/>
<dbReference type="GO" id="GO:0005737">
    <property type="term" value="C:cytoplasm"/>
    <property type="evidence" value="ECO:0007669"/>
    <property type="project" value="TreeGrafter"/>
</dbReference>
<dbReference type="Gene3D" id="3.30.160.60">
    <property type="entry name" value="Classic Zinc Finger"/>
    <property type="match status" value="1"/>
</dbReference>
<dbReference type="PROSITE" id="PS50157">
    <property type="entry name" value="ZINC_FINGER_C2H2_2"/>
    <property type="match status" value="2"/>
</dbReference>
<feature type="compositionally biased region" description="Low complexity" evidence="6">
    <location>
        <begin position="462"/>
        <end position="480"/>
    </location>
</feature>
<dbReference type="InterPro" id="IPR018253">
    <property type="entry name" value="DnaJ_domain_CS"/>
</dbReference>
<feature type="compositionally biased region" description="Acidic residues" evidence="6">
    <location>
        <begin position="449"/>
        <end position="461"/>
    </location>
</feature>
<dbReference type="GeneID" id="8049603"/>
<dbReference type="SMART" id="SM00271">
    <property type="entry name" value="DnaJ"/>
    <property type="match status" value="1"/>
</dbReference>
<dbReference type="PROSITE" id="PS50076">
    <property type="entry name" value="DNAJ_2"/>
    <property type="match status" value="1"/>
</dbReference>
<dbReference type="InterPro" id="IPR036869">
    <property type="entry name" value="J_dom_sf"/>
</dbReference>
<dbReference type="InterPro" id="IPR022755">
    <property type="entry name" value="Znf_C2H2_jaz"/>
</dbReference>
<evidence type="ECO:0000259" key="8">
    <source>
        <dbReference type="PROSITE" id="PS50157"/>
    </source>
</evidence>
<dbReference type="Pfam" id="PF00226">
    <property type="entry name" value="DnaJ"/>
    <property type="match status" value="1"/>
</dbReference>
<dbReference type="Pfam" id="PF12874">
    <property type="entry name" value="zf-met"/>
    <property type="match status" value="1"/>
</dbReference>
<dbReference type="PROSITE" id="PS00028">
    <property type="entry name" value="ZINC_FINGER_C2H2_1"/>
    <property type="match status" value="2"/>
</dbReference>
<evidence type="ECO:0000256" key="2">
    <source>
        <dbReference type="ARBA" id="ARBA00022771"/>
    </source>
</evidence>
<dbReference type="RefSeq" id="XP_002421886.1">
    <property type="nucleotide sequence ID" value="XM_002421841.1"/>
</dbReference>
<dbReference type="InterPro" id="IPR051964">
    <property type="entry name" value="Chaperone_stress_response"/>
</dbReference>
<feature type="domain" description="C2H2-type" evidence="8">
    <location>
        <begin position="343"/>
        <end position="372"/>
    </location>
</feature>
<dbReference type="Pfam" id="PF21884">
    <property type="entry name" value="ZUO1-like_ZHD"/>
    <property type="match status" value="1"/>
</dbReference>
<dbReference type="PROSITE" id="PS00636">
    <property type="entry name" value="DNAJ_1"/>
    <property type="match status" value="1"/>
</dbReference>
<feature type="region of interest" description="Disordered" evidence="6">
    <location>
        <begin position="570"/>
        <end position="601"/>
    </location>
</feature>
<dbReference type="EMBL" id="FM992695">
    <property type="protein sequence ID" value="CAX39830.1"/>
    <property type="molecule type" value="Genomic_DNA"/>
</dbReference>
<evidence type="ECO:0000313" key="9">
    <source>
        <dbReference type="CGD" id="CAL0000166295"/>
    </source>
</evidence>
<feature type="region of interest" description="Disordered" evidence="6">
    <location>
        <begin position="400"/>
        <end position="555"/>
    </location>
</feature>
<dbReference type="InterPro" id="IPR036236">
    <property type="entry name" value="Znf_C2H2_sf"/>
</dbReference>
<dbReference type="PANTHER" id="PTHR44029">
    <property type="entry name" value="DNAJ HOMOLOG SUBFAMILY C MEMBER 21"/>
    <property type="match status" value="1"/>
</dbReference>
<evidence type="ECO:0000313" key="11">
    <source>
        <dbReference type="Proteomes" id="UP000002605"/>
    </source>
</evidence>
<dbReference type="KEGG" id="cdu:CD36_28370"/>
<dbReference type="SMART" id="SM00355">
    <property type="entry name" value="ZnF_C2H2"/>
    <property type="match status" value="2"/>
</dbReference>
<organism evidence="10 11">
    <name type="scientific">Candida dubliniensis (strain CD36 / ATCC MYA-646 / CBS 7987 / NCPF 3949 / NRRL Y-17841)</name>
    <name type="common">Yeast</name>
    <dbReference type="NCBI Taxonomy" id="573826"/>
    <lineage>
        <taxon>Eukaryota</taxon>
        <taxon>Fungi</taxon>
        <taxon>Dikarya</taxon>
        <taxon>Ascomycota</taxon>
        <taxon>Saccharomycotina</taxon>
        <taxon>Pichiomycetes</taxon>
        <taxon>Debaryomycetaceae</taxon>
        <taxon>Candida/Lodderomyces clade</taxon>
        <taxon>Candida</taxon>
    </lineage>
</organism>
<keyword evidence="11" id="KW-1185">Reference proteome</keyword>
<evidence type="ECO:0000256" key="4">
    <source>
        <dbReference type="PROSITE-ProRule" id="PRU00042"/>
    </source>
</evidence>
<feature type="coiled-coil region" evidence="5">
    <location>
        <begin position="209"/>
        <end position="274"/>
    </location>
</feature>
<dbReference type="CGD" id="CAL0000166295">
    <property type="gene designation" value="Cd36_28370"/>
</dbReference>
<feature type="compositionally biased region" description="Polar residues" evidence="6">
    <location>
        <begin position="540"/>
        <end position="555"/>
    </location>
</feature>
<dbReference type="InterPro" id="IPR013087">
    <property type="entry name" value="Znf_C2H2_type"/>
</dbReference>
<dbReference type="InterPro" id="IPR003604">
    <property type="entry name" value="Matrin/U1-like-C_Znf_C2H2"/>
</dbReference>
<dbReference type="eggNOG" id="KOG0717">
    <property type="taxonomic scope" value="Eukaryota"/>
</dbReference>
<dbReference type="Pfam" id="PF12171">
    <property type="entry name" value="zf-C2H2_jaz"/>
    <property type="match status" value="1"/>
</dbReference>
<evidence type="ECO:0000313" key="10">
    <source>
        <dbReference type="EMBL" id="CAX39830.1"/>
    </source>
</evidence>
<feature type="compositionally biased region" description="Acidic residues" evidence="6">
    <location>
        <begin position="410"/>
        <end position="428"/>
    </location>
</feature>
<evidence type="ECO:0000259" key="7">
    <source>
        <dbReference type="PROSITE" id="PS50076"/>
    </source>
</evidence>
<evidence type="ECO:0000256" key="1">
    <source>
        <dbReference type="ARBA" id="ARBA00022723"/>
    </source>
</evidence>